<protein>
    <submittedName>
        <fullName evidence="2">Uncharacterized protein</fullName>
    </submittedName>
</protein>
<sequence length="147" mass="16511">MVQETRTGVPIRVLSDNVQEIQQQVDDQANAIEAIGSRFERMETSKASFQSLLEERLPPRQLEPVQTPPQAMQGGQTPTNQLRQPVLEVQSSHGSPVGAKTRNAMPMRPLTQEIRAQPNQSRFGMPIGEPYEPRFRRPCLGEFGYPS</sequence>
<proteinExistence type="predicted"/>
<dbReference type="EMBL" id="OIVN01000891">
    <property type="protein sequence ID" value="SPC87048.1"/>
    <property type="molecule type" value="Genomic_DNA"/>
</dbReference>
<gene>
    <name evidence="2" type="ORF">FSB_LOCUS14930</name>
    <name evidence="3" type="ORF">FSB_LOCUS31086</name>
</gene>
<feature type="region of interest" description="Disordered" evidence="1">
    <location>
        <begin position="54"/>
        <end position="147"/>
    </location>
</feature>
<accession>A0A2N9FIN9</accession>
<name>A0A2N9FIN9_FAGSY</name>
<dbReference type="EMBL" id="OIVN01002388">
    <property type="protein sequence ID" value="SPD03204.1"/>
    <property type="molecule type" value="Genomic_DNA"/>
</dbReference>
<organism evidence="2">
    <name type="scientific">Fagus sylvatica</name>
    <name type="common">Beechnut</name>
    <dbReference type="NCBI Taxonomy" id="28930"/>
    <lineage>
        <taxon>Eukaryota</taxon>
        <taxon>Viridiplantae</taxon>
        <taxon>Streptophyta</taxon>
        <taxon>Embryophyta</taxon>
        <taxon>Tracheophyta</taxon>
        <taxon>Spermatophyta</taxon>
        <taxon>Magnoliopsida</taxon>
        <taxon>eudicotyledons</taxon>
        <taxon>Gunneridae</taxon>
        <taxon>Pentapetalae</taxon>
        <taxon>rosids</taxon>
        <taxon>fabids</taxon>
        <taxon>Fagales</taxon>
        <taxon>Fagaceae</taxon>
        <taxon>Fagus</taxon>
    </lineage>
</organism>
<evidence type="ECO:0000313" key="2">
    <source>
        <dbReference type="EMBL" id="SPC87048.1"/>
    </source>
</evidence>
<evidence type="ECO:0000256" key="1">
    <source>
        <dbReference type="SAM" id="MobiDB-lite"/>
    </source>
</evidence>
<evidence type="ECO:0000313" key="3">
    <source>
        <dbReference type="EMBL" id="SPD03204.1"/>
    </source>
</evidence>
<dbReference type="AlphaFoldDB" id="A0A2N9FIN9"/>
<reference evidence="2" key="1">
    <citation type="submission" date="2018-02" db="EMBL/GenBank/DDBJ databases">
        <authorList>
            <person name="Cohen D.B."/>
            <person name="Kent A.D."/>
        </authorList>
    </citation>
    <scope>NUCLEOTIDE SEQUENCE</scope>
</reference>
<feature type="compositionally biased region" description="Polar residues" evidence="1">
    <location>
        <begin position="68"/>
        <end position="94"/>
    </location>
</feature>